<sequence length="78" mass="8503">LQNLRNSGIDILTIGINLSQSSMDNFFSCVTTPDKRFTMDGFSTADFEEHFATTVPVPAAAYLFSTALLGLAGIKRKK</sequence>
<keyword evidence="1" id="KW-0472">Membrane</keyword>
<protein>
    <submittedName>
        <fullName evidence="2">Uncharacterized protein</fullName>
    </submittedName>
</protein>
<feature type="transmembrane region" description="Helical" evidence="1">
    <location>
        <begin position="55"/>
        <end position="74"/>
    </location>
</feature>
<accession>A0A0F8W7H3</accession>
<reference evidence="2" key="1">
    <citation type="journal article" date="2015" name="Nature">
        <title>Complex archaea that bridge the gap between prokaryotes and eukaryotes.</title>
        <authorList>
            <person name="Spang A."/>
            <person name="Saw J.H."/>
            <person name="Jorgensen S.L."/>
            <person name="Zaremba-Niedzwiedzka K."/>
            <person name="Martijn J."/>
            <person name="Lind A.E."/>
            <person name="van Eijk R."/>
            <person name="Schleper C."/>
            <person name="Guy L."/>
            <person name="Ettema T.J."/>
        </authorList>
    </citation>
    <scope>NUCLEOTIDE SEQUENCE</scope>
</reference>
<feature type="non-terminal residue" evidence="2">
    <location>
        <position position="1"/>
    </location>
</feature>
<name>A0A0F8W7H3_9ZZZZ</name>
<keyword evidence="1" id="KW-1133">Transmembrane helix</keyword>
<proteinExistence type="predicted"/>
<organism evidence="2">
    <name type="scientific">marine sediment metagenome</name>
    <dbReference type="NCBI Taxonomy" id="412755"/>
    <lineage>
        <taxon>unclassified sequences</taxon>
        <taxon>metagenomes</taxon>
        <taxon>ecological metagenomes</taxon>
    </lineage>
</organism>
<evidence type="ECO:0000256" key="1">
    <source>
        <dbReference type="SAM" id="Phobius"/>
    </source>
</evidence>
<dbReference type="EMBL" id="LAZR01066861">
    <property type="protein sequence ID" value="KKK52747.1"/>
    <property type="molecule type" value="Genomic_DNA"/>
</dbReference>
<gene>
    <name evidence="2" type="ORF">LCGC14_3101790</name>
</gene>
<keyword evidence="1" id="KW-0812">Transmembrane</keyword>
<dbReference type="AlphaFoldDB" id="A0A0F8W7H3"/>
<evidence type="ECO:0000313" key="2">
    <source>
        <dbReference type="EMBL" id="KKK52747.1"/>
    </source>
</evidence>
<comment type="caution">
    <text evidence="2">The sequence shown here is derived from an EMBL/GenBank/DDBJ whole genome shotgun (WGS) entry which is preliminary data.</text>
</comment>